<keyword evidence="8" id="KW-0539">Nucleus</keyword>
<keyword evidence="5" id="KW-0346">Stress response</keyword>
<keyword evidence="13" id="KW-1185">Reference proteome</keyword>
<comment type="similarity">
    <text evidence="9">Belongs to the HSF family.</text>
</comment>
<comment type="subcellular location">
    <subcellularLocation>
        <location evidence="1">Nucleus</location>
    </subcellularLocation>
</comment>
<evidence type="ECO:0000256" key="2">
    <source>
        <dbReference type="ARBA" id="ARBA00011233"/>
    </source>
</evidence>
<evidence type="ECO:0000256" key="10">
    <source>
        <dbReference type="SAM" id="MobiDB-lite"/>
    </source>
</evidence>
<protein>
    <recommendedName>
        <fullName evidence="11">HSF-type DNA-binding domain-containing protein</fullName>
    </recommendedName>
</protein>
<evidence type="ECO:0000256" key="3">
    <source>
        <dbReference type="ARBA" id="ARBA00022553"/>
    </source>
</evidence>
<dbReference type="GO" id="GO:0000978">
    <property type="term" value="F:RNA polymerase II cis-regulatory region sequence-specific DNA binding"/>
    <property type="evidence" value="ECO:0007669"/>
    <property type="project" value="TreeGrafter"/>
</dbReference>
<evidence type="ECO:0000256" key="8">
    <source>
        <dbReference type="ARBA" id="ARBA00023242"/>
    </source>
</evidence>
<gene>
    <name evidence="12" type="ORF">POM88_034605</name>
</gene>
<dbReference type="PANTHER" id="PTHR10015:SF456">
    <property type="entry name" value="E2F_DP FAMILY WINGED-HELIX DNA-BINDING DOMAIN-CONTAINING PROTEIN-RELATED"/>
    <property type="match status" value="1"/>
</dbReference>
<reference evidence="12" key="2">
    <citation type="submission" date="2023-05" db="EMBL/GenBank/DDBJ databases">
        <authorList>
            <person name="Schelkunov M.I."/>
        </authorList>
    </citation>
    <scope>NUCLEOTIDE SEQUENCE</scope>
    <source>
        <strain evidence="12">Hsosn_3</strain>
        <tissue evidence="12">Leaf</tissue>
    </source>
</reference>
<evidence type="ECO:0000256" key="4">
    <source>
        <dbReference type="ARBA" id="ARBA00023015"/>
    </source>
</evidence>
<sequence>MEIVSREQTGLNKPLDGCVASGSRSNRRLSSSTGRRLRVPPFLNKVYEFVDDPDTDAIISWSAGGTRFTVWDHHMFSKQILPRYFRHDVFSSFVYQLNNYGFKKTSWDFWEYENQWFQQGKENLLLNIKRKNDTNSLVIRRSRAAKRSLDADTPIIDNLVKKQEIMEKQIHSLIKQQKIVISMLSAFVPKFPQQMVQNVGQGKFGEVEIENNATQSRANENVLVFGKEHENTAQQSLITFGDSGNLVENQECSIAAGNSIVPSSNSCLWSLMAVDDNHEQGELAYQQSSMEFEDMMTPTEQWGYLKEFMSEMEFKELKPEIETKPALLLGEGKKLV</sequence>
<comment type="caution">
    <text evidence="12">The sequence shown here is derived from an EMBL/GenBank/DDBJ whole genome shotgun (WGS) entry which is preliminary data.</text>
</comment>
<dbReference type="GO" id="GO:0003700">
    <property type="term" value="F:DNA-binding transcription factor activity"/>
    <property type="evidence" value="ECO:0007669"/>
    <property type="project" value="InterPro"/>
</dbReference>
<reference evidence="12" key="1">
    <citation type="submission" date="2023-02" db="EMBL/GenBank/DDBJ databases">
        <title>Genome of toxic invasive species Heracleum sosnowskyi carries increased number of genes despite the absence of recent whole-genome duplications.</title>
        <authorList>
            <person name="Schelkunov M."/>
            <person name="Shtratnikova V."/>
            <person name="Makarenko M."/>
            <person name="Klepikova A."/>
            <person name="Omelchenko D."/>
            <person name="Novikova G."/>
            <person name="Obukhova E."/>
            <person name="Bogdanov V."/>
            <person name="Penin A."/>
            <person name="Logacheva M."/>
        </authorList>
    </citation>
    <scope>NUCLEOTIDE SEQUENCE</scope>
    <source>
        <strain evidence="12">Hsosn_3</strain>
        <tissue evidence="12">Leaf</tissue>
    </source>
</reference>
<proteinExistence type="inferred from homology"/>
<keyword evidence="7" id="KW-0804">Transcription</keyword>
<evidence type="ECO:0000313" key="12">
    <source>
        <dbReference type="EMBL" id="KAK1368513.1"/>
    </source>
</evidence>
<evidence type="ECO:0000256" key="6">
    <source>
        <dbReference type="ARBA" id="ARBA00023125"/>
    </source>
</evidence>
<dbReference type="InterPro" id="IPR000232">
    <property type="entry name" value="HSF_DNA-bd"/>
</dbReference>
<dbReference type="InterPro" id="IPR036388">
    <property type="entry name" value="WH-like_DNA-bd_sf"/>
</dbReference>
<evidence type="ECO:0000256" key="5">
    <source>
        <dbReference type="ARBA" id="ARBA00023016"/>
    </source>
</evidence>
<feature type="region of interest" description="Disordered" evidence="10">
    <location>
        <begin position="1"/>
        <end position="33"/>
    </location>
</feature>
<dbReference type="GO" id="GO:0006357">
    <property type="term" value="P:regulation of transcription by RNA polymerase II"/>
    <property type="evidence" value="ECO:0007669"/>
    <property type="project" value="TreeGrafter"/>
</dbReference>
<evidence type="ECO:0000256" key="1">
    <source>
        <dbReference type="ARBA" id="ARBA00004123"/>
    </source>
</evidence>
<dbReference type="Gene3D" id="1.10.10.10">
    <property type="entry name" value="Winged helix-like DNA-binding domain superfamily/Winged helix DNA-binding domain"/>
    <property type="match status" value="1"/>
</dbReference>
<dbReference type="GO" id="GO:0034605">
    <property type="term" value="P:cellular response to heat"/>
    <property type="evidence" value="ECO:0007669"/>
    <property type="project" value="TreeGrafter"/>
</dbReference>
<dbReference type="EMBL" id="JAUIZM010000008">
    <property type="protein sequence ID" value="KAK1368513.1"/>
    <property type="molecule type" value="Genomic_DNA"/>
</dbReference>
<dbReference type="Pfam" id="PF00447">
    <property type="entry name" value="HSF_DNA-bind"/>
    <property type="match status" value="1"/>
</dbReference>
<evidence type="ECO:0000259" key="11">
    <source>
        <dbReference type="SMART" id="SM00415"/>
    </source>
</evidence>
<feature type="compositionally biased region" description="Low complexity" evidence="10">
    <location>
        <begin position="21"/>
        <end position="33"/>
    </location>
</feature>
<dbReference type="PRINTS" id="PR00056">
    <property type="entry name" value="HSFDOMAIN"/>
</dbReference>
<keyword evidence="4" id="KW-0805">Transcription regulation</keyword>
<name>A0AAD8HKM8_9APIA</name>
<feature type="compositionally biased region" description="Polar residues" evidence="10">
    <location>
        <begin position="1"/>
        <end position="11"/>
    </location>
</feature>
<feature type="domain" description="HSF-type DNA-binding" evidence="11">
    <location>
        <begin position="38"/>
        <end position="131"/>
    </location>
</feature>
<dbReference type="PANTHER" id="PTHR10015">
    <property type="entry name" value="HEAT SHOCK TRANSCRIPTION FACTOR"/>
    <property type="match status" value="1"/>
</dbReference>
<dbReference type="FunFam" id="1.10.10.10:FF:000037">
    <property type="entry name" value="Heat stress transcription factor B-4"/>
    <property type="match status" value="1"/>
</dbReference>
<keyword evidence="6" id="KW-0238">DNA-binding</keyword>
<organism evidence="12 13">
    <name type="scientific">Heracleum sosnowskyi</name>
    <dbReference type="NCBI Taxonomy" id="360622"/>
    <lineage>
        <taxon>Eukaryota</taxon>
        <taxon>Viridiplantae</taxon>
        <taxon>Streptophyta</taxon>
        <taxon>Embryophyta</taxon>
        <taxon>Tracheophyta</taxon>
        <taxon>Spermatophyta</taxon>
        <taxon>Magnoliopsida</taxon>
        <taxon>eudicotyledons</taxon>
        <taxon>Gunneridae</taxon>
        <taxon>Pentapetalae</taxon>
        <taxon>asterids</taxon>
        <taxon>campanulids</taxon>
        <taxon>Apiales</taxon>
        <taxon>Apiaceae</taxon>
        <taxon>Apioideae</taxon>
        <taxon>apioid superclade</taxon>
        <taxon>Tordylieae</taxon>
        <taxon>Tordyliinae</taxon>
        <taxon>Heracleum</taxon>
    </lineage>
</organism>
<comment type="subunit">
    <text evidence="2">Homotrimer.</text>
</comment>
<evidence type="ECO:0000313" key="13">
    <source>
        <dbReference type="Proteomes" id="UP001237642"/>
    </source>
</evidence>
<evidence type="ECO:0000256" key="9">
    <source>
        <dbReference type="RuleBase" id="RU004020"/>
    </source>
</evidence>
<accession>A0AAD8HKM8</accession>
<evidence type="ECO:0000256" key="7">
    <source>
        <dbReference type="ARBA" id="ARBA00023163"/>
    </source>
</evidence>
<dbReference type="SUPFAM" id="SSF46785">
    <property type="entry name" value="Winged helix' DNA-binding domain"/>
    <property type="match status" value="1"/>
</dbReference>
<dbReference type="InterPro" id="IPR036390">
    <property type="entry name" value="WH_DNA-bd_sf"/>
</dbReference>
<dbReference type="GO" id="GO:0005634">
    <property type="term" value="C:nucleus"/>
    <property type="evidence" value="ECO:0007669"/>
    <property type="project" value="UniProtKB-SubCell"/>
</dbReference>
<dbReference type="Proteomes" id="UP001237642">
    <property type="component" value="Unassembled WGS sequence"/>
</dbReference>
<keyword evidence="3" id="KW-0597">Phosphoprotein</keyword>
<dbReference type="SMART" id="SM00415">
    <property type="entry name" value="HSF"/>
    <property type="match status" value="1"/>
</dbReference>
<dbReference type="AlphaFoldDB" id="A0AAD8HKM8"/>